<feature type="transmembrane region" description="Helical" evidence="6">
    <location>
        <begin position="389"/>
        <end position="411"/>
    </location>
</feature>
<feature type="domain" description="Major facilitator superfamily (MFS) profile" evidence="7">
    <location>
        <begin position="36"/>
        <end position="443"/>
    </location>
</feature>
<feature type="transmembrane region" description="Helical" evidence="6">
    <location>
        <begin position="257"/>
        <end position="277"/>
    </location>
</feature>
<keyword evidence="3 6" id="KW-0812">Transmembrane</keyword>
<feature type="transmembrane region" description="Helical" evidence="6">
    <location>
        <begin position="417"/>
        <end position="438"/>
    </location>
</feature>
<feature type="transmembrane region" description="Helical" evidence="6">
    <location>
        <begin position="103"/>
        <end position="124"/>
    </location>
</feature>
<dbReference type="PANTHER" id="PTHR43791">
    <property type="entry name" value="PERMEASE-RELATED"/>
    <property type="match status" value="1"/>
</dbReference>
<dbReference type="Gene3D" id="1.20.1250.20">
    <property type="entry name" value="MFS general substrate transporter like domains"/>
    <property type="match status" value="2"/>
</dbReference>
<keyword evidence="5 6" id="KW-0472">Membrane</keyword>
<feature type="transmembrane region" description="Helical" evidence="6">
    <location>
        <begin position="73"/>
        <end position="91"/>
    </location>
</feature>
<evidence type="ECO:0000259" key="7">
    <source>
        <dbReference type="PROSITE" id="PS50850"/>
    </source>
</evidence>
<feature type="transmembrane region" description="Helical" evidence="6">
    <location>
        <begin position="162"/>
        <end position="183"/>
    </location>
</feature>
<dbReference type="GO" id="GO:0022857">
    <property type="term" value="F:transmembrane transporter activity"/>
    <property type="evidence" value="ECO:0007669"/>
    <property type="project" value="InterPro"/>
</dbReference>
<keyword evidence="2" id="KW-0813">Transport</keyword>
<sequence>MADSDRDEKHVAVDESSQASETVVRRRLLRKTDFLVLPGLCIAYFTNTLDRANLGNAKTDGLEKDLGLIGNQYSLLLVLFYIPYALFNVPWTLAAKRFNPSLIISLAIGVWGICTMASTAATNFGGIMATRIVMGAAEAAYKPCEVYYLTLFYTRREIGVRVSIIGQMGFIAGAVSGLISWSVFRWTGGLHGWQYLFLIEGSITVAGAIVLFLFAPQGVQKSKWYSQNEKDLARQRLAEDTEERDDHFRWNDAKAQLLHWPTWAFAFLALMYGVGVASSSNFLPTLIKRLTKDTVKANLYTIGPNLVASVVQISATWASDRLQQRALIASSTIIVSLLGWILLGTLDLNSNPGVGYFLTFLITGFTFIPSNIVPVWLASNVPTTTGRAVSLGLNYMAMNIAGIFSSVAFRAQDAPVYVPALIICGVTQGVFALASLALRQYYVGLNKKLDSGKMSYAPGMEGRPDYRYAI</sequence>
<evidence type="ECO:0000256" key="4">
    <source>
        <dbReference type="ARBA" id="ARBA00022989"/>
    </source>
</evidence>
<feature type="transmembrane region" description="Helical" evidence="6">
    <location>
        <begin position="195"/>
        <end position="215"/>
    </location>
</feature>
<evidence type="ECO:0000313" key="8">
    <source>
        <dbReference type="EMBL" id="KAH8690460.1"/>
    </source>
</evidence>
<evidence type="ECO:0000313" key="9">
    <source>
        <dbReference type="Proteomes" id="UP001201262"/>
    </source>
</evidence>
<feature type="transmembrane region" description="Helical" evidence="6">
    <location>
        <begin position="326"/>
        <end position="343"/>
    </location>
</feature>
<keyword evidence="4 6" id="KW-1133">Transmembrane helix</keyword>
<dbReference type="InterPro" id="IPR036259">
    <property type="entry name" value="MFS_trans_sf"/>
</dbReference>
<evidence type="ECO:0000256" key="2">
    <source>
        <dbReference type="ARBA" id="ARBA00022448"/>
    </source>
</evidence>
<dbReference type="GO" id="GO:0016020">
    <property type="term" value="C:membrane"/>
    <property type="evidence" value="ECO:0007669"/>
    <property type="project" value="UniProtKB-SubCell"/>
</dbReference>
<feature type="transmembrane region" description="Helical" evidence="6">
    <location>
        <begin position="355"/>
        <end position="377"/>
    </location>
</feature>
<comment type="subcellular location">
    <subcellularLocation>
        <location evidence="1">Membrane</location>
        <topology evidence="1">Multi-pass membrane protein</topology>
    </subcellularLocation>
</comment>
<evidence type="ECO:0000256" key="6">
    <source>
        <dbReference type="SAM" id="Phobius"/>
    </source>
</evidence>
<accession>A0AAD4PVK3</accession>
<organism evidence="8 9">
    <name type="scientific">Talaromyces proteolyticus</name>
    <dbReference type="NCBI Taxonomy" id="1131652"/>
    <lineage>
        <taxon>Eukaryota</taxon>
        <taxon>Fungi</taxon>
        <taxon>Dikarya</taxon>
        <taxon>Ascomycota</taxon>
        <taxon>Pezizomycotina</taxon>
        <taxon>Eurotiomycetes</taxon>
        <taxon>Eurotiomycetidae</taxon>
        <taxon>Eurotiales</taxon>
        <taxon>Trichocomaceae</taxon>
        <taxon>Talaromyces</taxon>
        <taxon>Talaromyces sect. Bacilispori</taxon>
    </lineage>
</organism>
<dbReference type="EMBL" id="JAJTJA010000013">
    <property type="protein sequence ID" value="KAH8690460.1"/>
    <property type="molecule type" value="Genomic_DNA"/>
</dbReference>
<evidence type="ECO:0000256" key="1">
    <source>
        <dbReference type="ARBA" id="ARBA00004141"/>
    </source>
</evidence>
<evidence type="ECO:0000256" key="3">
    <source>
        <dbReference type="ARBA" id="ARBA00022692"/>
    </source>
</evidence>
<dbReference type="InterPro" id="IPR020846">
    <property type="entry name" value="MFS_dom"/>
</dbReference>
<dbReference type="GeneID" id="70247553"/>
<proteinExistence type="predicted"/>
<reference evidence="8" key="1">
    <citation type="submission" date="2021-12" db="EMBL/GenBank/DDBJ databases">
        <title>Convergent genome expansion in fungi linked to evolution of root-endophyte symbiosis.</title>
        <authorList>
            <consortium name="DOE Joint Genome Institute"/>
            <person name="Ke Y.-H."/>
            <person name="Bonito G."/>
            <person name="Liao H.-L."/>
            <person name="Looney B."/>
            <person name="Rojas-Flechas A."/>
            <person name="Nash J."/>
            <person name="Hameed K."/>
            <person name="Schadt C."/>
            <person name="Martin F."/>
            <person name="Crous P.W."/>
            <person name="Miettinen O."/>
            <person name="Magnuson J.K."/>
            <person name="Labbe J."/>
            <person name="Jacobson D."/>
            <person name="Doktycz M.J."/>
            <person name="Veneault-Fourrey C."/>
            <person name="Kuo A."/>
            <person name="Mondo S."/>
            <person name="Calhoun S."/>
            <person name="Riley R."/>
            <person name="Ohm R."/>
            <person name="LaButti K."/>
            <person name="Andreopoulos B."/>
            <person name="Pangilinan J."/>
            <person name="Nolan M."/>
            <person name="Tritt A."/>
            <person name="Clum A."/>
            <person name="Lipzen A."/>
            <person name="Daum C."/>
            <person name="Barry K."/>
            <person name="Grigoriev I.V."/>
            <person name="Vilgalys R."/>
        </authorList>
    </citation>
    <scope>NUCLEOTIDE SEQUENCE</scope>
    <source>
        <strain evidence="8">PMI_201</strain>
    </source>
</reference>
<gene>
    <name evidence="8" type="ORF">BGW36DRAFT_388807</name>
</gene>
<dbReference type="PROSITE" id="PS50850">
    <property type="entry name" value="MFS"/>
    <property type="match status" value="1"/>
</dbReference>
<dbReference type="SUPFAM" id="SSF103473">
    <property type="entry name" value="MFS general substrate transporter"/>
    <property type="match status" value="1"/>
</dbReference>
<dbReference type="RefSeq" id="XP_046066656.1">
    <property type="nucleotide sequence ID" value="XM_046217266.1"/>
</dbReference>
<protein>
    <submittedName>
        <fullName evidence="8">Major facilitator superfamily domain-containing protein</fullName>
    </submittedName>
</protein>
<feature type="transmembrane region" description="Helical" evidence="6">
    <location>
        <begin position="297"/>
        <end position="319"/>
    </location>
</feature>
<evidence type="ECO:0000256" key="5">
    <source>
        <dbReference type="ARBA" id="ARBA00023136"/>
    </source>
</evidence>
<dbReference type="Proteomes" id="UP001201262">
    <property type="component" value="Unassembled WGS sequence"/>
</dbReference>
<name>A0AAD4PVK3_9EURO</name>
<comment type="caution">
    <text evidence="8">The sequence shown here is derived from an EMBL/GenBank/DDBJ whole genome shotgun (WGS) entry which is preliminary data.</text>
</comment>
<dbReference type="AlphaFoldDB" id="A0AAD4PVK3"/>
<dbReference type="PANTHER" id="PTHR43791:SF36">
    <property type="entry name" value="TRANSPORTER, PUTATIVE (AFU_ORTHOLOGUE AFUA_6G08340)-RELATED"/>
    <property type="match status" value="1"/>
</dbReference>
<dbReference type="InterPro" id="IPR011701">
    <property type="entry name" value="MFS"/>
</dbReference>
<dbReference type="Pfam" id="PF07690">
    <property type="entry name" value="MFS_1"/>
    <property type="match status" value="1"/>
</dbReference>
<keyword evidence="9" id="KW-1185">Reference proteome</keyword>